<organism evidence="1">
    <name type="scientific">Solanum chilense</name>
    <name type="common">Tomato</name>
    <name type="synonym">Lycopersicon chilense</name>
    <dbReference type="NCBI Taxonomy" id="4083"/>
    <lineage>
        <taxon>Eukaryota</taxon>
        <taxon>Viridiplantae</taxon>
        <taxon>Streptophyta</taxon>
        <taxon>Embryophyta</taxon>
        <taxon>Tracheophyta</taxon>
        <taxon>Spermatophyta</taxon>
        <taxon>Magnoliopsida</taxon>
        <taxon>eudicotyledons</taxon>
        <taxon>Gunneridae</taxon>
        <taxon>Pentapetalae</taxon>
        <taxon>asterids</taxon>
        <taxon>lamiids</taxon>
        <taxon>Solanales</taxon>
        <taxon>Solanaceae</taxon>
        <taxon>Solanoideae</taxon>
        <taxon>Solaneae</taxon>
        <taxon>Solanum</taxon>
        <taxon>Solanum subgen. Lycopersicon</taxon>
    </lineage>
</organism>
<gene>
    <name evidence="1" type="ORF">EJD97_016460</name>
</gene>
<reference evidence="1" key="1">
    <citation type="submission" date="2019-05" db="EMBL/GenBank/DDBJ databases">
        <title>The de novo reference genome and transcriptome assemblies of the wild tomato species Solanum chilense.</title>
        <authorList>
            <person name="Stam R."/>
            <person name="Nosenko T."/>
            <person name="Hoerger A.C."/>
            <person name="Stephan W."/>
            <person name="Seidel M.A."/>
            <person name="Kuhn J.M.M."/>
            <person name="Haberer G."/>
            <person name="Tellier A."/>
        </authorList>
    </citation>
    <scope>NUCLEOTIDE SEQUENCE</scope>
    <source>
        <tissue evidence="1">Mature leaves</tissue>
    </source>
</reference>
<name>A0A6N2B9S3_SOLCI</name>
<protein>
    <recommendedName>
        <fullName evidence="2">Gag-pol polyprotein</fullName>
    </recommendedName>
</protein>
<evidence type="ECO:0008006" key="2">
    <source>
        <dbReference type="Google" id="ProtNLM"/>
    </source>
</evidence>
<evidence type="ECO:0000313" key="1">
    <source>
        <dbReference type="EMBL" id="TMW89911.1"/>
    </source>
</evidence>
<comment type="caution">
    <text evidence="1">The sequence shown here is derived from an EMBL/GenBank/DDBJ whole genome shotgun (WGS) entry which is preliminary data.</text>
</comment>
<dbReference type="AlphaFoldDB" id="A0A6N2B9S3"/>
<proteinExistence type="predicted"/>
<dbReference type="EMBL" id="RXGB01004339">
    <property type="protein sequence ID" value="TMW89911.1"/>
    <property type="molecule type" value="Genomic_DNA"/>
</dbReference>
<accession>A0A6N2B9S3</accession>
<sequence length="140" mass="15435">MNTRRTSARILEENDVNEEIPPQVEQVIQGDQAAQVYQGDQVPIVGGGNDVLVVPPKMTNGDIREALLTLVRSLTTNMNRGIEPRVNVVESTMTSRLRDIVNMNPPTFLVSKVVEGPQEFLDGVYKVLSSMGVTSRGRRS</sequence>